<dbReference type="Proteomes" id="UP000069205">
    <property type="component" value="Chromosome"/>
</dbReference>
<evidence type="ECO:0000313" key="4">
    <source>
        <dbReference type="Proteomes" id="UP000069205"/>
    </source>
</evidence>
<dbReference type="RefSeq" id="WP_053381395.1">
    <property type="nucleotide sequence ID" value="NZ_CP011801.1"/>
</dbReference>
<dbReference type="PATRIC" id="fig|42253.5.peg.4122"/>
<dbReference type="Pfam" id="PF06005">
    <property type="entry name" value="ZapB"/>
    <property type="match status" value="1"/>
</dbReference>
<dbReference type="OrthoDB" id="9798646at2"/>
<keyword evidence="4" id="KW-1185">Reference proteome</keyword>
<gene>
    <name evidence="3" type="ORF">NITMOv2_4173</name>
</gene>
<evidence type="ECO:0000256" key="2">
    <source>
        <dbReference type="SAM" id="Coils"/>
    </source>
</evidence>
<feature type="coiled-coil region" evidence="2">
    <location>
        <begin position="6"/>
        <end position="54"/>
    </location>
</feature>
<dbReference type="STRING" id="42253.NITMOv2_4173"/>
<dbReference type="InterPro" id="IPR009252">
    <property type="entry name" value="Cell_div_ZapB"/>
</dbReference>
<evidence type="ECO:0000256" key="1">
    <source>
        <dbReference type="ARBA" id="ARBA00023054"/>
    </source>
</evidence>
<reference evidence="3 4" key="1">
    <citation type="journal article" date="2015" name="Proc. Natl. Acad. Sci. U.S.A.">
        <title>Expanded metabolic versatility of ubiquitous nitrite-oxidizing bacteria from the genus Nitrospira.</title>
        <authorList>
            <person name="Koch H."/>
            <person name="Lucker S."/>
            <person name="Albertsen M."/>
            <person name="Kitzinger K."/>
            <person name="Herbold C."/>
            <person name="Spieck E."/>
            <person name="Nielsen P.H."/>
            <person name="Wagner M."/>
            <person name="Daims H."/>
        </authorList>
    </citation>
    <scope>NUCLEOTIDE SEQUENCE [LARGE SCALE GENOMIC DNA]</scope>
    <source>
        <strain evidence="3 4">NSP M-1</strain>
    </source>
</reference>
<dbReference type="KEGG" id="nmv:NITMOv2_4173"/>
<proteinExistence type="predicted"/>
<keyword evidence="1 2" id="KW-0175">Coiled coil</keyword>
<dbReference type="EMBL" id="CP011801">
    <property type="protein sequence ID" value="ALA60553.1"/>
    <property type="molecule type" value="Genomic_DNA"/>
</dbReference>
<dbReference type="Gene3D" id="1.20.5.340">
    <property type="match status" value="1"/>
</dbReference>
<dbReference type="GO" id="GO:0005737">
    <property type="term" value="C:cytoplasm"/>
    <property type="evidence" value="ECO:0007669"/>
    <property type="project" value="InterPro"/>
</dbReference>
<keyword evidence="3" id="KW-0132">Cell division</keyword>
<name>A0A0K2GHV9_NITMO</name>
<evidence type="ECO:0000313" key="3">
    <source>
        <dbReference type="EMBL" id="ALA60553.1"/>
    </source>
</evidence>
<protein>
    <submittedName>
        <fullName evidence="3">Putative Cell division protein ZapB</fullName>
    </submittedName>
</protein>
<dbReference type="AlphaFoldDB" id="A0A0K2GHV9"/>
<accession>A0A0K2GHV9</accession>
<dbReference type="GO" id="GO:0090529">
    <property type="term" value="P:cell septum assembly"/>
    <property type="evidence" value="ECO:0007669"/>
    <property type="project" value="InterPro"/>
</dbReference>
<dbReference type="GO" id="GO:0043093">
    <property type="term" value="P:FtsZ-dependent cytokinesis"/>
    <property type="evidence" value="ECO:0007669"/>
    <property type="project" value="InterPro"/>
</dbReference>
<organism evidence="3 4">
    <name type="scientific">Nitrospira moscoviensis</name>
    <dbReference type="NCBI Taxonomy" id="42253"/>
    <lineage>
        <taxon>Bacteria</taxon>
        <taxon>Pseudomonadati</taxon>
        <taxon>Nitrospirota</taxon>
        <taxon>Nitrospiria</taxon>
        <taxon>Nitrospirales</taxon>
        <taxon>Nitrospiraceae</taxon>
        <taxon>Nitrospira</taxon>
    </lineage>
</organism>
<keyword evidence="3" id="KW-0131">Cell cycle</keyword>
<sequence>MALDRLDALETRIRDLVKLVQELKRKNASLEEEIKTARQKLASQDDLNRRWEKERIDIKSRIEKVIGEIELLECVEDPKEVALD</sequence>